<dbReference type="RefSeq" id="WP_150175159.1">
    <property type="nucleotide sequence ID" value="NZ_CP029193.1"/>
</dbReference>
<dbReference type="AlphaFoldDB" id="A0A5P2BKK9"/>
<name>A0A5P2BKK9_STRVZ</name>
<keyword evidence="1" id="KW-0732">Signal</keyword>
<organism evidence="2 3">
    <name type="scientific">Streptomyces venezuelae</name>
    <dbReference type="NCBI Taxonomy" id="54571"/>
    <lineage>
        <taxon>Bacteria</taxon>
        <taxon>Bacillati</taxon>
        <taxon>Actinomycetota</taxon>
        <taxon>Actinomycetes</taxon>
        <taxon>Kitasatosporales</taxon>
        <taxon>Streptomycetaceae</taxon>
        <taxon>Streptomyces</taxon>
    </lineage>
</organism>
<dbReference type="Proteomes" id="UP000323046">
    <property type="component" value="Chromosome"/>
</dbReference>
<sequence length="87" mass="8641">MRNATPARRVLATGAPTVALLTGGSAVAAPARPGALGRPPASSVARSAPYCGGVLTAGAAHVRHERRLDAPHSVALGRVLPSGSWVA</sequence>
<feature type="chain" id="PRO_5025014743" evidence="1">
    <location>
        <begin position="29"/>
        <end position="87"/>
    </location>
</feature>
<keyword evidence="3" id="KW-1185">Reference proteome</keyword>
<protein>
    <submittedName>
        <fullName evidence="2">Uncharacterized protein</fullName>
    </submittedName>
</protein>
<dbReference type="EMBL" id="CP029193">
    <property type="protein sequence ID" value="QES30966.1"/>
    <property type="molecule type" value="Genomic_DNA"/>
</dbReference>
<reference evidence="2 3" key="1">
    <citation type="submission" date="2018-05" db="EMBL/GenBank/DDBJ databases">
        <title>Streptomyces venezuelae.</title>
        <authorList>
            <person name="Kim W."/>
            <person name="Lee N."/>
            <person name="Cho B.-K."/>
        </authorList>
    </citation>
    <scope>NUCLEOTIDE SEQUENCE [LARGE SCALE GENOMIC DNA]</scope>
    <source>
        <strain evidence="2 3">ATCC 14583</strain>
    </source>
</reference>
<accession>A0A5P2BKK9</accession>
<proteinExistence type="predicted"/>
<evidence type="ECO:0000256" key="1">
    <source>
        <dbReference type="SAM" id="SignalP"/>
    </source>
</evidence>
<evidence type="ECO:0000313" key="2">
    <source>
        <dbReference type="EMBL" id="QES30966.1"/>
    </source>
</evidence>
<gene>
    <name evidence="2" type="ORF">DEJ47_35185</name>
</gene>
<evidence type="ECO:0000313" key="3">
    <source>
        <dbReference type="Proteomes" id="UP000323046"/>
    </source>
</evidence>
<feature type="signal peptide" evidence="1">
    <location>
        <begin position="1"/>
        <end position="28"/>
    </location>
</feature>
<dbReference type="OrthoDB" id="3825510at2"/>